<reference evidence="8" key="1">
    <citation type="submission" date="2022-10" db="EMBL/GenBank/DDBJ databases">
        <title>The complete genomes of actinobacterial strains from the NBC collection.</title>
        <authorList>
            <person name="Joergensen T.S."/>
            <person name="Alvarez Arevalo M."/>
            <person name="Sterndorff E.B."/>
            <person name="Faurdal D."/>
            <person name="Vuksanovic O."/>
            <person name="Mourched A.-S."/>
            <person name="Charusanti P."/>
            <person name="Shaw S."/>
            <person name="Blin K."/>
            <person name="Weber T."/>
        </authorList>
    </citation>
    <scope>NUCLEOTIDE SEQUENCE</scope>
    <source>
        <strain evidence="8">NBC_00003</strain>
    </source>
</reference>
<proteinExistence type="inferred from homology"/>
<dbReference type="Gene3D" id="1.10.10.10">
    <property type="entry name" value="Winged helix-like DNA-binding domain superfamily/Winged helix DNA-binding domain"/>
    <property type="match status" value="1"/>
</dbReference>
<dbReference type="InterPro" id="IPR014325">
    <property type="entry name" value="RNA_pol_sigma-E_actinobac"/>
</dbReference>
<evidence type="ECO:0000259" key="6">
    <source>
        <dbReference type="Pfam" id="PF04542"/>
    </source>
</evidence>
<dbReference type="CDD" id="cd06171">
    <property type="entry name" value="Sigma70_r4"/>
    <property type="match status" value="1"/>
</dbReference>
<evidence type="ECO:0000256" key="3">
    <source>
        <dbReference type="ARBA" id="ARBA00023082"/>
    </source>
</evidence>
<dbReference type="Pfam" id="PF08281">
    <property type="entry name" value="Sigma70_r4_2"/>
    <property type="match status" value="1"/>
</dbReference>
<dbReference type="InterPro" id="IPR013324">
    <property type="entry name" value="RNA_pol_sigma_r3/r4-like"/>
</dbReference>
<keyword evidence="2" id="KW-0805">Transcription regulation</keyword>
<keyword evidence="4" id="KW-0238">DNA-binding</keyword>
<dbReference type="GO" id="GO:0016987">
    <property type="term" value="F:sigma factor activity"/>
    <property type="evidence" value="ECO:0007669"/>
    <property type="project" value="UniProtKB-KW"/>
</dbReference>
<dbReference type="NCBIfam" id="TIGR02983">
    <property type="entry name" value="SigE-fam_strep"/>
    <property type="match status" value="1"/>
</dbReference>
<dbReference type="AlphaFoldDB" id="A0AAU2VG58"/>
<gene>
    <name evidence="8" type="ORF">OG549_22830</name>
</gene>
<dbReference type="InterPro" id="IPR013249">
    <property type="entry name" value="RNA_pol_sigma70_r4_t2"/>
</dbReference>
<organism evidence="8">
    <name type="scientific">Streptomyces sp. NBC_00003</name>
    <dbReference type="NCBI Taxonomy" id="2903608"/>
    <lineage>
        <taxon>Bacteria</taxon>
        <taxon>Bacillati</taxon>
        <taxon>Actinomycetota</taxon>
        <taxon>Actinomycetes</taxon>
        <taxon>Kitasatosporales</taxon>
        <taxon>Streptomycetaceae</taxon>
        <taxon>Streptomyces</taxon>
    </lineage>
</organism>
<evidence type="ECO:0000256" key="1">
    <source>
        <dbReference type="ARBA" id="ARBA00010641"/>
    </source>
</evidence>
<dbReference type="Pfam" id="PF04542">
    <property type="entry name" value="Sigma70_r2"/>
    <property type="match status" value="1"/>
</dbReference>
<evidence type="ECO:0000256" key="5">
    <source>
        <dbReference type="ARBA" id="ARBA00023163"/>
    </source>
</evidence>
<dbReference type="InterPro" id="IPR039425">
    <property type="entry name" value="RNA_pol_sigma-70-like"/>
</dbReference>
<accession>A0AAU2VG58</accession>
<dbReference type="NCBIfam" id="TIGR02937">
    <property type="entry name" value="sigma70-ECF"/>
    <property type="match status" value="1"/>
</dbReference>
<dbReference type="InterPro" id="IPR036388">
    <property type="entry name" value="WH-like_DNA-bd_sf"/>
</dbReference>
<dbReference type="SUPFAM" id="SSF88659">
    <property type="entry name" value="Sigma3 and sigma4 domains of RNA polymerase sigma factors"/>
    <property type="match status" value="1"/>
</dbReference>
<keyword evidence="5" id="KW-0804">Transcription</keyword>
<dbReference type="GO" id="GO:0003677">
    <property type="term" value="F:DNA binding"/>
    <property type="evidence" value="ECO:0007669"/>
    <property type="project" value="UniProtKB-KW"/>
</dbReference>
<dbReference type="EMBL" id="CP108318">
    <property type="protein sequence ID" value="WTW66523.1"/>
    <property type="molecule type" value="Genomic_DNA"/>
</dbReference>
<dbReference type="PANTHER" id="PTHR43133:SF50">
    <property type="entry name" value="ECF RNA POLYMERASE SIGMA FACTOR SIGM"/>
    <property type="match status" value="1"/>
</dbReference>
<keyword evidence="3" id="KW-0731">Sigma factor</keyword>
<evidence type="ECO:0000256" key="4">
    <source>
        <dbReference type="ARBA" id="ARBA00023125"/>
    </source>
</evidence>
<dbReference type="InterPro" id="IPR014284">
    <property type="entry name" value="RNA_pol_sigma-70_dom"/>
</dbReference>
<feature type="domain" description="RNA polymerase sigma factor 70 region 4 type 2" evidence="7">
    <location>
        <begin position="113"/>
        <end position="165"/>
    </location>
</feature>
<feature type="domain" description="RNA polymerase sigma-70 region 2" evidence="6">
    <location>
        <begin position="30"/>
        <end position="89"/>
    </location>
</feature>
<comment type="similarity">
    <text evidence="1">Belongs to the sigma-70 factor family. ECF subfamily.</text>
</comment>
<dbReference type="InterPro" id="IPR013325">
    <property type="entry name" value="RNA_pol_sigma_r2"/>
</dbReference>
<dbReference type="GO" id="GO:0006352">
    <property type="term" value="P:DNA-templated transcription initiation"/>
    <property type="evidence" value="ECO:0007669"/>
    <property type="project" value="InterPro"/>
</dbReference>
<dbReference type="InterPro" id="IPR007627">
    <property type="entry name" value="RNA_pol_sigma70_r2"/>
</dbReference>
<sequence>MDSPDRSGRPARSGRAEEFREFAVGRAGQLFRSACLLTSGDTHLAEDLVQETLGRMYVLWGRVSRIDNPAGYAQTVLVRTFLTHRRRRSATERPLGELPDRAAAGGGDPALRVALLDALGQLPPKDRAVIVLRYWEDRSIEETADVMNVSSAAVRTRSVRALAKLRECLGGSLAEYADR</sequence>
<dbReference type="Gene3D" id="1.10.1740.10">
    <property type="match status" value="1"/>
</dbReference>
<name>A0AAU2VG58_9ACTN</name>
<dbReference type="SUPFAM" id="SSF88946">
    <property type="entry name" value="Sigma2 domain of RNA polymerase sigma factors"/>
    <property type="match status" value="1"/>
</dbReference>
<protein>
    <submittedName>
        <fullName evidence="8">SigE family RNA polymerase sigma factor</fullName>
    </submittedName>
</protein>
<evidence type="ECO:0000256" key="2">
    <source>
        <dbReference type="ARBA" id="ARBA00023015"/>
    </source>
</evidence>
<evidence type="ECO:0000313" key="8">
    <source>
        <dbReference type="EMBL" id="WTW66523.1"/>
    </source>
</evidence>
<dbReference type="PANTHER" id="PTHR43133">
    <property type="entry name" value="RNA POLYMERASE ECF-TYPE SIGMA FACTO"/>
    <property type="match status" value="1"/>
</dbReference>
<evidence type="ECO:0000259" key="7">
    <source>
        <dbReference type="Pfam" id="PF08281"/>
    </source>
</evidence>